<name>A0A4V2YN67_9PSEU</name>
<feature type="binding site" evidence="5">
    <location>
        <position position="199"/>
    </location>
    <ligand>
        <name>Mn(2+)</name>
        <dbReference type="ChEBI" id="CHEBI:29035"/>
        <label>2</label>
    </ligand>
</feature>
<dbReference type="PANTHER" id="PTHR11358">
    <property type="entry name" value="ARGINASE/AGMATINASE"/>
    <property type="match status" value="1"/>
</dbReference>
<dbReference type="InterPro" id="IPR020855">
    <property type="entry name" value="Ureohydrolase_Mn_BS"/>
</dbReference>
<dbReference type="EMBL" id="SMKW01000010">
    <property type="protein sequence ID" value="TDD53147.1"/>
    <property type="molecule type" value="Genomic_DNA"/>
</dbReference>
<dbReference type="SUPFAM" id="SSF52768">
    <property type="entry name" value="Arginase/deacetylase"/>
    <property type="match status" value="1"/>
</dbReference>
<feature type="binding site" evidence="5">
    <location>
        <position position="169"/>
    </location>
    <ligand>
        <name>Mn(2+)</name>
        <dbReference type="ChEBI" id="CHEBI:29035"/>
        <label>1</label>
    </ligand>
</feature>
<dbReference type="OrthoDB" id="9789727at2"/>
<comment type="function">
    <text evidence="5">Catalyzes the conversion of N-formimidoyl-L-glutamate to L-glutamate and formamide.</text>
</comment>
<accession>A0A4V2YN67</accession>
<keyword evidence="4 5" id="KW-0464">Manganese</keyword>
<dbReference type="GO" id="GO:0019557">
    <property type="term" value="P:L-histidine catabolic process to glutamate and formate"/>
    <property type="evidence" value="ECO:0007669"/>
    <property type="project" value="UniProtKB-UniPathway"/>
</dbReference>
<comment type="pathway">
    <text evidence="5">Amino-acid degradation; L-histidine degradation into L-glutamate; L-glutamate from N-formimidoyl-L-glutamate (hydrolase route): step 1/1.</text>
</comment>
<feature type="binding site" evidence="5">
    <location>
        <position position="197"/>
    </location>
    <ligand>
        <name>Mn(2+)</name>
        <dbReference type="ChEBI" id="CHEBI:29035"/>
        <label>1</label>
    </ligand>
</feature>
<evidence type="ECO:0000256" key="4">
    <source>
        <dbReference type="ARBA" id="ARBA00023211"/>
    </source>
</evidence>
<evidence type="ECO:0000256" key="1">
    <source>
        <dbReference type="ARBA" id="ARBA00022723"/>
    </source>
</evidence>
<comment type="similarity">
    <text evidence="5 7 8">Belongs to the arginase family.</text>
</comment>
<evidence type="ECO:0000256" key="5">
    <source>
        <dbReference type="HAMAP-Rule" id="MF_00737"/>
    </source>
</evidence>
<gene>
    <name evidence="5 9" type="primary">hutG</name>
    <name evidence="9" type="ORF">E1288_10640</name>
</gene>
<dbReference type="Proteomes" id="UP000294947">
    <property type="component" value="Unassembled WGS sequence"/>
</dbReference>
<comment type="cofactor">
    <cofactor evidence="5">
        <name>Mn(2+)</name>
        <dbReference type="ChEBI" id="CHEBI:29035"/>
    </cofactor>
    <text evidence="5">Binds 2 manganese ions per subunit.</text>
</comment>
<evidence type="ECO:0000256" key="7">
    <source>
        <dbReference type="PROSITE-ProRule" id="PRU00742"/>
    </source>
</evidence>
<evidence type="ECO:0000313" key="10">
    <source>
        <dbReference type="Proteomes" id="UP000294947"/>
    </source>
</evidence>
<feature type="binding site" evidence="5">
    <location>
        <position position="201"/>
    </location>
    <ligand>
        <name>Mn(2+)</name>
        <dbReference type="ChEBI" id="CHEBI:29035"/>
        <label>1</label>
    </ligand>
</feature>
<dbReference type="GO" id="GO:0008783">
    <property type="term" value="F:agmatinase activity"/>
    <property type="evidence" value="ECO:0007669"/>
    <property type="project" value="TreeGrafter"/>
</dbReference>
<dbReference type="InterPro" id="IPR005923">
    <property type="entry name" value="HutG"/>
</dbReference>
<evidence type="ECO:0000256" key="3">
    <source>
        <dbReference type="ARBA" id="ARBA00022808"/>
    </source>
</evidence>
<dbReference type="GO" id="GO:0033389">
    <property type="term" value="P:putrescine biosynthetic process from arginine, via agmatine"/>
    <property type="evidence" value="ECO:0007669"/>
    <property type="project" value="TreeGrafter"/>
</dbReference>
<dbReference type="InterPro" id="IPR006035">
    <property type="entry name" value="Ureohydrolase"/>
</dbReference>
<protein>
    <recommendedName>
        <fullName evidence="5 6">Formimidoylglutamase</fullName>
        <ecNumber evidence="5 6">3.5.3.8</ecNumber>
    </recommendedName>
    <alternativeName>
        <fullName evidence="5">Formiminoglutamase</fullName>
    </alternativeName>
    <alternativeName>
        <fullName evidence="5">Formiminoglutamate hydrolase</fullName>
    </alternativeName>
</protein>
<evidence type="ECO:0000313" key="9">
    <source>
        <dbReference type="EMBL" id="TDD53147.1"/>
    </source>
</evidence>
<dbReference type="Gene3D" id="3.40.800.10">
    <property type="entry name" value="Ureohydrolase domain"/>
    <property type="match status" value="1"/>
</dbReference>
<feature type="binding site" evidence="5">
    <location>
        <position position="197"/>
    </location>
    <ligand>
        <name>Mn(2+)</name>
        <dbReference type="ChEBI" id="CHEBI:29035"/>
        <label>2</label>
    </ligand>
</feature>
<keyword evidence="2 5" id="KW-0378">Hydrolase</keyword>
<dbReference type="PANTHER" id="PTHR11358:SF35">
    <property type="entry name" value="FORMIMIDOYLGLUTAMASE"/>
    <property type="match status" value="1"/>
</dbReference>
<feature type="binding site" evidence="5">
    <location>
        <position position="288"/>
    </location>
    <ligand>
        <name>Mn(2+)</name>
        <dbReference type="ChEBI" id="CHEBI:29035"/>
        <label>1</label>
    </ligand>
</feature>
<dbReference type="PRINTS" id="PR00116">
    <property type="entry name" value="ARGINASE"/>
</dbReference>
<dbReference type="GO" id="GO:0019556">
    <property type="term" value="P:L-histidine catabolic process to glutamate and formamide"/>
    <property type="evidence" value="ECO:0007669"/>
    <property type="project" value="UniProtKB-UniRule"/>
</dbReference>
<dbReference type="PROSITE" id="PS51409">
    <property type="entry name" value="ARGINASE_2"/>
    <property type="match status" value="1"/>
</dbReference>
<keyword evidence="1 5" id="KW-0479">Metal-binding</keyword>
<dbReference type="NCBIfam" id="TIGR01227">
    <property type="entry name" value="hutG"/>
    <property type="match status" value="1"/>
</dbReference>
<dbReference type="EC" id="3.5.3.8" evidence="5 6"/>
<organism evidence="9 10">
    <name type="scientific">Saccharopolyspora elongata</name>
    <dbReference type="NCBI Taxonomy" id="2530387"/>
    <lineage>
        <taxon>Bacteria</taxon>
        <taxon>Bacillati</taxon>
        <taxon>Actinomycetota</taxon>
        <taxon>Actinomycetes</taxon>
        <taxon>Pseudonocardiales</taxon>
        <taxon>Pseudonocardiaceae</taxon>
        <taxon>Saccharopolyspora</taxon>
    </lineage>
</organism>
<dbReference type="InterPro" id="IPR023696">
    <property type="entry name" value="Ureohydrolase_dom_sf"/>
</dbReference>
<evidence type="ECO:0000256" key="2">
    <source>
        <dbReference type="ARBA" id="ARBA00022801"/>
    </source>
</evidence>
<reference evidence="9 10" key="1">
    <citation type="submission" date="2019-03" db="EMBL/GenBank/DDBJ databases">
        <title>Draft genome sequences of novel Actinobacteria.</title>
        <authorList>
            <person name="Sahin N."/>
            <person name="Ay H."/>
            <person name="Saygin H."/>
        </authorList>
    </citation>
    <scope>NUCLEOTIDE SEQUENCE [LARGE SCALE GENOMIC DNA]</scope>
    <source>
        <strain evidence="9 10">7K502</strain>
    </source>
</reference>
<dbReference type="HAMAP" id="MF_00737">
    <property type="entry name" value="Formimidoylglutam"/>
    <property type="match status" value="1"/>
</dbReference>
<dbReference type="PROSITE" id="PS01053">
    <property type="entry name" value="ARGINASE_1"/>
    <property type="match status" value="1"/>
</dbReference>
<comment type="catalytic activity">
    <reaction evidence="5">
        <text>N-formimidoyl-L-glutamate + H2O = formamide + L-glutamate</text>
        <dbReference type="Rhea" id="RHEA:22492"/>
        <dbReference type="ChEBI" id="CHEBI:15377"/>
        <dbReference type="ChEBI" id="CHEBI:16397"/>
        <dbReference type="ChEBI" id="CHEBI:29985"/>
        <dbReference type="ChEBI" id="CHEBI:58928"/>
        <dbReference type="EC" id="3.5.3.8"/>
    </reaction>
</comment>
<feature type="binding site" evidence="5">
    <location>
        <position position="290"/>
    </location>
    <ligand>
        <name>Mn(2+)</name>
        <dbReference type="ChEBI" id="CHEBI:29035"/>
        <label>2</label>
    </ligand>
</feature>
<evidence type="ECO:0000256" key="8">
    <source>
        <dbReference type="RuleBase" id="RU003684"/>
    </source>
</evidence>
<proteinExistence type="inferred from homology"/>
<evidence type="ECO:0000256" key="6">
    <source>
        <dbReference type="NCBIfam" id="TIGR01227"/>
    </source>
</evidence>
<feature type="binding site" evidence="5">
    <location>
        <position position="288"/>
    </location>
    <ligand>
        <name>Mn(2+)</name>
        <dbReference type="ChEBI" id="CHEBI:29035"/>
        <label>2</label>
    </ligand>
</feature>
<keyword evidence="10" id="KW-1185">Reference proteome</keyword>
<sequence>MRRLSKCCLVPRGGGLPPEAVAPLARRQPAASLSATPGTHWTYRSGKVIVEAVNRAPQRWSGRDDGPGPEHLRWHHVVGAGGAADVAFLGFRSDEGVRRNKGRQGAADGPRAIREALASMALAAPVAAADAGDVEVTDGAMEAGQERLGRAVTDLLDDGRFVVVFGGGHEIAYGSYLGIAESARVRSGAKLGVLNLDAHFDLRADETPSSGTPFRQMADRERQRGEHLHYAVLGISQPSNTKALFDTADELGVDYLLDDHCGPANLAAVDEFVDRFLTGCDVVYLTIDLDVLPAAVAPGVSAPAAYGVPLETIQYVCERVAASGKLALCDVAELNPGLDIDNRTARTAARLVHRIVTAQRTHQ</sequence>
<dbReference type="CDD" id="cd09988">
    <property type="entry name" value="Formimidoylglutamase"/>
    <property type="match status" value="1"/>
</dbReference>
<dbReference type="AlphaFoldDB" id="A0A4V2YN67"/>
<dbReference type="Pfam" id="PF00491">
    <property type="entry name" value="Arginase"/>
    <property type="match status" value="1"/>
</dbReference>
<comment type="caution">
    <text evidence="9">The sequence shown here is derived from an EMBL/GenBank/DDBJ whole genome shotgun (WGS) entry which is preliminary data.</text>
</comment>
<dbReference type="GO" id="GO:0050415">
    <property type="term" value="F:formimidoylglutamase activity"/>
    <property type="evidence" value="ECO:0007669"/>
    <property type="project" value="UniProtKB-UniRule"/>
</dbReference>
<dbReference type="GO" id="GO:0030145">
    <property type="term" value="F:manganese ion binding"/>
    <property type="evidence" value="ECO:0007669"/>
    <property type="project" value="UniProtKB-UniRule"/>
</dbReference>
<dbReference type="UniPathway" id="UPA00379">
    <property type="reaction ID" value="UER00552"/>
</dbReference>
<keyword evidence="3 5" id="KW-0369">Histidine metabolism</keyword>